<comment type="caution">
    <text evidence="1">The sequence shown here is derived from an EMBL/GenBank/DDBJ whole genome shotgun (WGS) entry which is preliminary data.</text>
</comment>
<protein>
    <submittedName>
        <fullName evidence="1">Uncharacterized protein</fullName>
    </submittedName>
</protein>
<evidence type="ECO:0000313" key="2">
    <source>
        <dbReference type="Proteomes" id="UP001230649"/>
    </source>
</evidence>
<proteinExistence type="predicted"/>
<reference evidence="1" key="1">
    <citation type="submission" date="2023-04" db="EMBL/GenBank/DDBJ databases">
        <title>Draft Genome sequencing of Naganishia species isolated from polar environments using Oxford Nanopore Technology.</title>
        <authorList>
            <person name="Leo P."/>
            <person name="Venkateswaran K."/>
        </authorList>
    </citation>
    <scope>NUCLEOTIDE SEQUENCE</scope>
    <source>
        <strain evidence="1">MNA-CCFEE 5262</strain>
    </source>
</reference>
<organism evidence="1 2">
    <name type="scientific">Naganishia adeliensis</name>
    <dbReference type="NCBI Taxonomy" id="92952"/>
    <lineage>
        <taxon>Eukaryota</taxon>
        <taxon>Fungi</taxon>
        <taxon>Dikarya</taxon>
        <taxon>Basidiomycota</taxon>
        <taxon>Agaricomycotina</taxon>
        <taxon>Tremellomycetes</taxon>
        <taxon>Filobasidiales</taxon>
        <taxon>Filobasidiaceae</taxon>
        <taxon>Naganishia</taxon>
    </lineage>
</organism>
<dbReference type="Proteomes" id="UP001230649">
    <property type="component" value="Unassembled WGS sequence"/>
</dbReference>
<accession>A0ACC2VKB6</accession>
<name>A0ACC2VKB6_9TREE</name>
<evidence type="ECO:0000313" key="1">
    <source>
        <dbReference type="EMBL" id="KAJ9099598.1"/>
    </source>
</evidence>
<gene>
    <name evidence="1" type="ORF">QFC20_005664</name>
</gene>
<sequence>MVGITASLDPSSPPPSALVQLPPISQPPASSDQYLITDEQSQTRLLLSHYDSSLGAQGKLPPLSRVDPQMVQKKPPPPLRFGLRSMSSSRGDSGANTPTRRDSGVPKRRTSQQTEGSSTRSASPPGTGEEATVLGATPDQVYHPNQRNQELTGDDRKALGAQHLDDQLAPHASGSSLLEPFRRSTDSEDDEDDDDGNLVPEAAEAVSETARGLIRWVYDNWYDFGWMIGKKGFDIGWSLLKYGVKGGPKKSWGIEMTLVAAIMRNLSAHSSLADITLVRNLISIHHLLPLPPDAIVTPITFKIRKRGKQEALRGFLSELDALNTGTRELSGEWVVNKAVWARLKAEKKERDRQRHRQMERERRGQGREAMSSPLGSPGDAQTAEKAKGEKIIYYIHGALNYRLAPESRFPEPLLDVVYGYFRLVESLKINPSNILVMGDSAGGGLSLALSMYLRDTGYQHLMPRGLVLMSPWVDLTMSCGSWDENAPYDVVPQPGQDDHLNPVACYLGPEGIKQYLTHPYASPLFGDFDDLPPMLIQAGDSEVLRDEITLLAHKAALAGVRVKHEMYVDQVHVFQSFPFLDAATVAFRSIAKFAASMRDPARPRPDSATVKSVGLPTPGLQGSVSRSSTPTDIDTVASEMEHGKTKLVKSDGTEIDIRNAEDDTTEASATVPRPKSRSRSSDTDLSASGGTEAGSIPSPKPSKPMLRRAFSSFSRGATPPAISTVDLKQSEGARTTGHSPVDHMLGGGKTLSGSSTMRSSRRSRRPTLSAQLTLSPAKPTTRLRSQSHADMVQLISTYSAGAANQTTVYTPAAEQTFDFPTLSAGNEPDGLQLNLGDRK</sequence>
<dbReference type="EMBL" id="JASBWS010000082">
    <property type="protein sequence ID" value="KAJ9099598.1"/>
    <property type="molecule type" value="Genomic_DNA"/>
</dbReference>
<keyword evidence="2" id="KW-1185">Reference proteome</keyword>